<gene>
    <name evidence="3" type="ORF">SAMN05216207_102428</name>
</gene>
<feature type="transmembrane region" description="Helical" evidence="2">
    <location>
        <begin position="41"/>
        <end position="60"/>
    </location>
</feature>
<keyword evidence="2" id="KW-1133">Transmembrane helix</keyword>
<dbReference type="STRING" id="260086.SAMN05216207_102428"/>
<feature type="region of interest" description="Disordered" evidence="1">
    <location>
        <begin position="104"/>
        <end position="128"/>
    </location>
</feature>
<keyword evidence="4" id="KW-1185">Reference proteome</keyword>
<dbReference type="AlphaFoldDB" id="A0A1I5CUP9"/>
<organism evidence="3 4">
    <name type="scientific">Pseudonocardia ammonioxydans</name>
    <dbReference type="NCBI Taxonomy" id="260086"/>
    <lineage>
        <taxon>Bacteria</taxon>
        <taxon>Bacillati</taxon>
        <taxon>Actinomycetota</taxon>
        <taxon>Actinomycetes</taxon>
        <taxon>Pseudonocardiales</taxon>
        <taxon>Pseudonocardiaceae</taxon>
        <taxon>Pseudonocardia</taxon>
    </lineage>
</organism>
<dbReference type="Proteomes" id="UP000199614">
    <property type="component" value="Unassembled WGS sequence"/>
</dbReference>
<name>A0A1I5CUP9_PSUAM</name>
<dbReference type="EMBL" id="FOUY01000024">
    <property type="protein sequence ID" value="SFN90715.1"/>
    <property type="molecule type" value="Genomic_DNA"/>
</dbReference>
<evidence type="ECO:0000256" key="2">
    <source>
        <dbReference type="SAM" id="Phobius"/>
    </source>
</evidence>
<feature type="transmembrane region" description="Helical" evidence="2">
    <location>
        <begin position="72"/>
        <end position="93"/>
    </location>
</feature>
<evidence type="ECO:0000313" key="3">
    <source>
        <dbReference type="EMBL" id="SFN90715.1"/>
    </source>
</evidence>
<sequence>MAFWLLPARIGDAGGPGSRAVLGGGITGHLPQPSRRRRPRAGLVVVPLVAALVLPPDYLGSTLMQPPGVSDYVMIAWLSMSMGTVAGALGSGFADEDAIRQAACSRREQERRARLSRQEPDGADTSQE</sequence>
<proteinExistence type="predicted"/>
<protein>
    <submittedName>
        <fullName evidence="3">Uncharacterized protein</fullName>
    </submittedName>
</protein>
<accession>A0A1I5CUP9</accession>
<evidence type="ECO:0000256" key="1">
    <source>
        <dbReference type="SAM" id="MobiDB-lite"/>
    </source>
</evidence>
<evidence type="ECO:0000313" key="4">
    <source>
        <dbReference type="Proteomes" id="UP000199614"/>
    </source>
</evidence>
<keyword evidence="2" id="KW-0812">Transmembrane</keyword>
<reference evidence="3 4" key="1">
    <citation type="submission" date="2016-10" db="EMBL/GenBank/DDBJ databases">
        <authorList>
            <person name="de Groot N.N."/>
        </authorList>
    </citation>
    <scope>NUCLEOTIDE SEQUENCE [LARGE SCALE GENOMIC DNA]</scope>
    <source>
        <strain evidence="3 4">CGMCC 4.1877</strain>
    </source>
</reference>
<feature type="compositionally biased region" description="Basic and acidic residues" evidence="1">
    <location>
        <begin position="105"/>
        <end position="120"/>
    </location>
</feature>
<keyword evidence="2" id="KW-0472">Membrane</keyword>